<evidence type="ECO:0000313" key="2">
    <source>
        <dbReference type="Proteomes" id="UP000321720"/>
    </source>
</evidence>
<proteinExistence type="predicted"/>
<evidence type="ECO:0000313" key="1">
    <source>
        <dbReference type="EMBL" id="GEL95700.1"/>
    </source>
</evidence>
<protein>
    <submittedName>
        <fullName evidence="1">Uncharacterized protein</fullName>
    </submittedName>
</protein>
<dbReference type="AlphaFoldDB" id="A0A511JCI7"/>
<keyword evidence="2" id="KW-1185">Reference proteome</keyword>
<dbReference type="Proteomes" id="UP000321720">
    <property type="component" value="Unassembled WGS sequence"/>
</dbReference>
<accession>A0A511JCI7</accession>
<sequence>MVAAGIVAAMTAIAGCSAYSHDDGTPTAGAYATAGATGTPSQTLLAYREVARCMRDRGWDVTAENEDGGDSLTARYPIGQEGPYEADRSACFAEADVPQETLMTAQEAGEWFDKNVAAAQCLAEHGYPVTDPPSKQAYIDAAVKGTYIWSATEGVAKGSDPATFTKAGADCQV</sequence>
<comment type="caution">
    <text evidence="1">The sequence shown here is derived from an EMBL/GenBank/DDBJ whole genome shotgun (WGS) entry which is preliminary data.</text>
</comment>
<dbReference type="EMBL" id="BJWG01000010">
    <property type="protein sequence ID" value="GEL95700.1"/>
    <property type="molecule type" value="Genomic_DNA"/>
</dbReference>
<reference evidence="1 2" key="1">
    <citation type="submission" date="2019-07" db="EMBL/GenBank/DDBJ databases">
        <title>Whole genome shotgun sequence of Cellulomonas composti NBRC 100758.</title>
        <authorList>
            <person name="Hosoyama A."/>
            <person name="Uohara A."/>
            <person name="Ohji S."/>
            <person name="Ichikawa N."/>
        </authorList>
    </citation>
    <scope>NUCLEOTIDE SEQUENCE [LARGE SCALE GENOMIC DNA]</scope>
    <source>
        <strain evidence="1 2">NBRC 100758</strain>
    </source>
</reference>
<name>A0A511JCI7_9CELL</name>
<gene>
    <name evidence="1" type="ORF">CCO02nite_23580</name>
</gene>
<organism evidence="1 2">
    <name type="scientific">Cellulomonas composti</name>
    <dbReference type="NCBI Taxonomy" id="266130"/>
    <lineage>
        <taxon>Bacteria</taxon>
        <taxon>Bacillati</taxon>
        <taxon>Actinomycetota</taxon>
        <taxon>Actinomycetes</taxon>
        <taxon>Micrococcales</taxon>
        <taxon>Cellulomonadaceae</taxon>
        <taxon>Cellulomonas</taxon>
    </lineage>
</organism>